<keyword evidence="3" id="KW-1185">Reference proteome</keyword>
<dbReference type="KEGG" id="ngf:FRF71_10155"/>
<accession>A0A5B8S5M4</accession>
<evidence type="ECO:0000313" key="2">
    <source>
        <dbReference type="EMBL" id="QEA16464.1"/>
    </source>
</evidence>
<dbReference type="OrthoDB" id="7425929at2"/>
<evidence type="ECO:0000313" key="3">
    <source>
        <dbReference type="Proteomes" id="UP000321172"/>
    </source>
</evidence>
<name>A0A5B8S5M4_9SPHN</name>
<protein>
    <submittedName>
        <fullName evidence="2">Nuclear transport factor 2 family protein</fullName>
    </submittedName>
</protein>
<dbReference type="InterPro" id="IPR032710">
    <property type="entry name" value="NTF2-like_dom_sf"/>
</dbReference>
<dbReference type="InterPro" id="IPR037401">
    <property type="entry name" value="SnoaL-like"/>
</dbReference>
<dbReference type="RefSeq" id="WP_147090544.1">
    <property type="nucleotide sequence ID" value="NZ_BAABJD010000005.1"/>
</dbReference>
<reference evidence="2 3" key="1">
    <citation type="journal article" date="2013" name="J. Microbiol. Biotechnol.">
        <title>Novosphingobium ginsenosidimutans sp. nov., with the ability to convert ginsenoside.</title>
        <authorList>
            <person name="Kim J.K."/>
            <person name="He D."/>
            <person name="Liu Q.M."/>
            <person name="Park H.Y."/>
            <person name="Jung M.S."/>
            <person name="Yoon M.H."/>
            <person name="Kim S.C."/>
            <person name="Im W.T."/>
        </authorList>
    </citation>
    <scope>NUCLEOTIDE SEQUENCE [LARGE SCALE GENOMIC DNA]</scope>
    <source>
        <strain evidence="2 3">FW-6</strain>
    </source>
</reference>
<evidence type="ECO:0000259" key="1">
    <source>
        <dbReference type="Pfam" id="PF13577"/>
    </source>
</evidence>
<dbReference type="SUPFAM" id="SSF54427">
    <property type="entry name" value="NTF2-like"/>
    <property type="match status" value="1"/>
</dbReference>
<dbReference type="CDD" id="cd00531">
    <property type="entry name" value="NTF2_like"/>
    <property type="match status" value="1"/>
</dbReference>
<feature type="domain" description="SnoaL-like" evidence="1">
    <location>
        <begin position="9"/>
        <end position="125"/>
    </location>
</feature>
<dbReference type="Proteomes" id="UP000321172">
    <property type="component" value="Chromosome"/>
</dbReference>
<proteinExistence type="predicted"/>
<dbReference type="Pfam" id="PF13577">
    <property type="entry name" value="SnoaL_4"/>
    <property type="match status" value="1"/>
</dbReference>
<gene>
    <name evidence="2" type="ORF">FRF71_10155</name>
</gene>
<dbReference type="AlphaFoldDB" id="A0A5B8S5M4"/>
<organism evidence="2 3">
    <name type="scientific">Novosphingobium ginsenosidimutans</name>
    <dbReference type="NCBI Taxonomy" id="1176536"/>
    <lineage>
        <taxon>Bacteria</taxon>
        <taxon>Pseudomonadati</taxon>
        <taxon>Pseudomonadota</taxon>
        <taxon>Alphaproteobacteria</taxon>
        <taxon>Sphingomonadales</taxon>
        <taxon>Sphingomonadaceae</taxon>
        <taxon>Novosphingobium</taxon>
    </lineage>
</organism>
<sequence>MIDLADLFAEAGIRRALYRYCRGVDRGDADMIASAYHEDADENHGAFHGTGREFAEHLVPLMDKAPESSGHHITNALIERQGEEANVESYFIAFHAQDYGGRAFVTGRYLDRFECRNGEWKIARRQVVIDSDSPATHSMDLSAYPRGGRREADLSHLWFR</sequence>
<dbReference type="Gene3D" id="3.10.450.50">
    <property type="match status" value="1"/>
</dbReference>
<dbReference type="EMBL" id="CP042345">
    <property type="protein sequence ID" value="QEA16464.1"/>
    <property type="molecule type" value="Genomic_DNA"/>
</dbReference>